<dbReference type="GO" id="GO:0008579">
    <property type="term" value="F:JUN kinase phosphatase activity"/>
    <property type="evidence" value="ECO:0007669"/>
    <property type="project" value="TreeGrafter"/>
</dbReference>
<evidence type="ECO:0000313" key="4">
    <source>
        <dbReference type="EMBL" id="CAJ1406551.1"/>
    </source>
</evidence>
<dbReference type="Gene3D" id="3.90.190.10">
    <property type="entry name" value="Protein tyrosine phosphatase superfamily"/>
    <property type="match status" value="1"/>
</dbReference>
<feature type="domain" description="Tyrosine-protein phosphatase" evidence="2">
    <location>
        <begin position="40"/>
        <end position="184"/>
    </location>
</feature>
<dbReference type="AlphaFoldDB" id="A0AA36NJJ9"/>
<comment type="caution">
    <text evidence="4">The sequence shown here is derived from an EMBL/GenBank/DDBJ whole genome shotgun (WGS) entry which is preliminary data.</text>
</comment>
<dbReference type="PROSITE" id="PS50056">
    <property type="entry name" value="TYR_PHOSPHATASE_2"/>
    <property type="match status" value="1"/>
</dbReference>
<dbReference type="CDD" id="cd14498">
    <property type="entry name" value="DSP"/>
    <property type="match status" value="1"/>
</dbReference>
<dbReference type="PROSITE" id="PS50054">
    <property type="entry name" value="TYR_PHOSPHATASE_DUAL"/>
    <property type="match status" value="1"/>
</dbReference>
<evidence type="ECO:0000259" key="2">
    <source>
        <dbReference type="PROSITE" id="PS50054"/>
    </source>
</evidence>
<dbReference type="GO" id="GO:0005737">
    <property type="term" value="C:cytoplasm"/>
    <property type="evidence" value="ECO:0007669"/>
    <property type="project" value="TreeGrafter"/>
</dbReference>
<dbReference type="InterPro" id="IPR029021">
    <property type="entry name" value="Prot-tyrosine_phosphatase-like"/>
</dbReference>
<accession>A0AA36NJJ9</accession>
<dbReference type="InterPro" id="IPR000387">
    <property type="entry name" value="Tyr_Pase_dom"/>
</dbReference>
<dbReference type="InterPro" id="IPR000340">
    <property type="entry name" value="Dual-sp_phosphatase_cat-dom"/>
</dbReference>
<name>A0AA36NJJ9_9DINO</name>
<feature type="domain" description="Tyrosine specific protein phosphatases" evidence="3">
    <location>
        <begin position="99"/>
        <end position="171"/>
    </location>
</feature>
<gene>
    <name evidence="4" type="ORF">EVOR1521_LOCUS28491</name>
</gene>
<reference evidence="4" key="1">
    <citation type="submission" date="2023-08" db="EMBL/GenBank/DDBJ databases">
        <authorList>
            <person name="Chen Y."/>
            <person name="Shah S."/>
            <person name="Dougan E. K."/>
            <person name="Thang M."/>
            <person name="Chan C."/>
        </authorList>
    </citation>
    <scope>NUCLEOTIDE SEQUENCE</scope>
</reference>
<dbReference type="PANTHER" id="PTHR46377">
    <property type="entry name" value="DUAL SPECIFICITY PROTEIN PHOSPHATASE 19"/>
    <property type="match status" value="1"/>
</dbReference>
<proteinExistence type="predicted"/>
<dbReference type="PANTHER" id="PTHR46377:SF1">
    <property type="entry name" value="DUAL SPECIFICITY PROTEIN PHOSPHATASE 19"/>
    <property type="match status" value="1"/>
</dbReference>
<keyword evidence="5" id="KW-1185">Reference proteome</keyword>
<feature type="non-terminal residue" evidence="4">
    <location>
        <position position="192"/>
    </location>
</feature>
<evidence type="ECO:0000259" key="3">
    <source>
        <dbReference type="PROSITE" id="PS50056"/>
    </source>
</evidence>
<dbReference type="SUPFAM" id="SSF52799">
    <property type="entry name" value="(Phosphotyrosine protein) phosphatases II"/>
    <property type="match status" value="1"/>
</dbReference>
<evidence type="ECO:0000313" key="5">
    <source>
        <dbReference type="Proteomes" id="UP001178507"/>
    </source>
</evidence>
<dbReference type="InterPro" id="IPR020422">
    <property type="entry name" value="TYR_PHOSPHATASE_DUAL_dom"/>
</dbReference>
<evidence type="ECO:0008006" key="6">
    <source>
        <dbReference type="Google" id="ProtNLM"/>
    </source>
</evidence>
<dbReference type="Pfam" id="PF00782">
    <property type="entry name" value="DSPc"/>
    <property type="match status" value="1"/>
</dbReference>
<dbReference type="SMART" id="SM00195">
    <property type="entry name" value="DSPc"/>
    <property type="match status" value="1"/>
</dbReference>
<organism evidence="4 5">
    <name type="scientific">Effrenium voratum</name>
    <dbReference type="NCBI Taxonomy" id="2562239"/>
    <lineage>
        <taxon>Eukaryota</taxon>
        <taxon>Sar</taxon>
        <taxon>Alveolata</taxon>
        <taxon>Dinophyceae</taxon>
        <taxon>Suessiales</taxon>
        <taxon>Symbiodiniaceae</taxon>
        <taxon>Effrenium</taxon>
    </lineage>
</organism>
<dbReference type="EMBL" id="CAUJNA010003636">
    <property type="protein sequence ID" value="CAJ1406551.1"/>
    <property type="molecule type" value="Genomic_DNA"/>
</dbReference>
<evidence type="ECO:0000256" key="1">
    <source>
        <dbReference type="SAM" id="MobiDB-lite"/>
    </source>
</evidence>
<dbReference type="Proteomes" id="UP001178507">
    <property type="component" value="Unassembled WGS sequence"/>
</dbReference>
<feature type="region of interest" description="Disordered" evidence="1">
    <location>
        <begin position="20"/>
        <end position="39"/>
    </location>
</feature>
<sequence length="192" mass="21343">MQFLNLFFVTEGGGWSQWQAEEEEGPLPSPKPREVRPKSRPVADEVLPGLFISGHHFASSLPLLRQLQITHIVNVTTAANVFEGSFVYHKIPIEDDRSEDLLAVLEPALLFMHRALSNDARVLVHCREGASRSVSIVAAYTMRFEHLPLGRALDVMQTRRASAVCRPNASFLRQLQSFEAAERQPATAGTGL</sequence>
<protein>
    <recommendedName>
        <fullName evidence="6">Protein-tyrosine-phosphatase</fullName>
    </recommendedName>
</protein>